<dbReference type="GeneID" id="89980414"/>
<keyword evidence="3" id="KW-1185">Reference proteome</keyword>
<feature type="compositionally biased region" description="Basic and acidic residues" evidence="1">
    <location>
        <begin position="11"/>
        <end position="38"/>
    </location>
</feature>
<dbReference type="AlphaFoldDB" id="A0AAV9NIA8"/>
<dbReference type="EMBL" id="JAVRRD010000007">
    <property type="protein sequence ID" value="KAK5056735.1"/>
    <property type="molecule type" value="Genomic_DNA"/>
</dbReference>
<name>A0AAV9NIA8_9EURO</name>
<sequence length="172" mass="19593">MPQKKRKHRHASNESKLLKSVTRETRGEAIEVPDESHLGNKLANSQETNCNTAHVRDHKSPRVHRTVKCELGIQTTDQKNSWEEHAILNELVKQELRNIEGIRRKEFQYLKGVPKDEALRQLDSMGLEELRKLAAQLKSLGDGETTAEKAMYDDDESGDNDTPRCLTPPAEE</sequence>
<reference evidence="2 3" key="1">
    <citation type="submission" date="2023-08" db="EMBL/GenBank/DDBJ databases">
        <title>Black Yeasts Isolated from many extreme environments.</title>
        <authorList>
            <person name="Coleine C."/>
            <person name="Stajich J.E."/>
            <person name="Selbmann L."/>
        </authorList>
    </citation>
    <scope>NUCLEOTIDE SEQUENCE [LARGE SCALE GENOMIC DNA]</scope>
    <source>
        <strain evidence="2 3">CCFEE 5792</strain>
    </source>
</reference>
<dbReference type="Proteomes" id="UP001358417">
    <property type="component" value="Unassembled WGS sequence"/>
</dbReference>
<evidence type="ECO:0008006" key="4">
    <source>
        <dbReference type="Google" id="ProtNLM"/>
    </source>
</evidence>
<evidence type="ECO:0000313" key="3">
    <source>
        <dbReference type="Proteomes" id="UP001358417"/>
    </source>
</evidence>
<dbReference type="RefSeq" id="XP_064708451.1">
    <property type="nucleotide sequence ID" value="XM_064855791.1"/>
</dbReference>
<feature type="region of interest" description="Disordered" evidence="1">
    <location>
        <begin position="139"/>
        <end position="172"/>
    </location>
</feature>
<organism evidence="2 3">
    <name type="scientific">Exophiala bonariae</name>
    <dbReference type="NCBI Taxonomy" id="1690606"/>
    <lineage>
        <taxon>Eukaryota</taxon>
        <taxon>Fungi</taxon>
        <taxon>Dikarya</taxon>
        <taxon>Ascomycota</taxon>
        <taxon>Pezizomycotina</taxon>
        <taxon>Eurotiomycetes</taxon>
        <taxon>Chaetothyriomycetidae</taxon>
        <taxon>Chaetothyriales</taxon>
        <taxon>Herpotrichiellaceae</taxon>
        <taxon>Exophiala</taxon>
    </lineage>
</organism>
<evidence type="ECO:0000256" key="1">
    <source>
        <dbReference type="SAM" id="MobiDB-lite"/>
    </source>
</evidence>
<gene>
    <name evidence="2" type="ORF">LTR84_012267</name>
</gene>
<proteinExistence type="predicted"/>
<feature type="compositionally biased region" description="Polar residues" evidence="1">
    <location>
        <begin position="42"/>
        <end position="52"/>
    </location>
</feature>
<comment type="caution">
    <text evidence="2">The sequence shown here is derived from an EMBL/GenBank/DDBJ whole genome shotgun (WGS) entry which is preliminary data.</text>
</comment>
<feature type="compositionally biased region" description="Basic residues" evidence="1">
    <location>
        <begin position="1"/>
        <end position="10"/>
    </location>
</feature>
<feature type="region of interest" description="Disordered" evidence="1">
    <location>
        <begin position="1"/>
        <end position="61"/>
    </location>
</feature>
<evidence type="ECO:0000313" key="2">
    <source>
        <dbReference type="EMBL" id="KAK5056735.1"/>
    </source>
</evidence>
<accession>A0AAV9NIA8</accession>
<protein>
    <recommendedName>
        <fullName evidence="4">RNA polymerase alpha subunit C-terminal domain-containing protein</fullName>
    </recommendedName>
</protein>